<evidence type="ECO:0008006" key="6">
    <source>
        <dbReference type="Google" id="ProtNLM"/>
    </source>
</evidence>
<dbReference type="Proteomes" id="UP000614601">
    <property type="component" value="Unassembled WGS sequence"/>
</dbReference>
<evidence type="ECO:0000256" key="3">
    <source>
        <dbReference type="SAM" id="Phobius"/>
    </source>
</evidence>
<keyword evidence="3" id="KW-0812">Transmembrane</keyword>
<protein>
    <recommendedName>
        <fullName evidence="6">Col_cuticle_N domain-containing protein</fullName>
    </recommendedName>
</protein>
<dbReference type="EMBL" id="CAJFDH010000006">
    <property type="protein sequence ID" value="CAD5228656.1"/>
    <property type="molecule type" value="Genomic_DNA"/>
</dbReference>
<evidence type="ECO:0000256" key="1">
    <source>
        <dbReference type="ARBA" id="ARBA00022737"/>
    </source>
</evidence>
<feature type="transmembrane region" description="Helical" evidence="3">
    <location>
        <begin position="12"/>
        <end position="34"/>
    </location>
</feature>
<keyword evidence="5" id="KW-1185">Reference proteome</keyword>
<accession>A0A811LNI7</accession>
<dbReference type="OrthoDB" id="10037288at2759"/>
<feature type="compositionally biased region" description="Basic and acidic residues" evidence="2">
    <location>
        <begin position="331"/>
        <end position="342"/>
    </location>
</feature>
<dbReference type="EMBL" id="CAJFCW020000006">
    <property type="protein sequence ID" value="CAG9124811.1"/>
    <property type="molecule type" value="Genomic_DNA"/>
</dbReference>
<gene>
    <name evidence="4" type="ORF">BOKJ2_LOCUS12787</name>
</gene>
<dbReference type="AlphaFoldDB" id="A0A811LNI7"/>
<dbReference type="Proteomes" id="UP000783686">
    <property type="component" value="Unassembled WGS sequence"/>
</dbReference>
<sequence>MASQESAHSAGIVAICLATVSIAFTTLYLPYFFGQIEEIKRFSKLELHNFEISEKAVWLSAKELRQSSPALLAVRSKRKAKDQCHCMTSDNNCPAGPPGPEGPPGSNGEHGEAGTRGPVGEVALPAEPQTYDTSCRVCPPGPPGVPGYGGPPGESGEQGPAGKPGIEGMPGRTGPPGPSGEHGNLGKPGVDGEHGQPGQDGVHGMPGPKGPNGDRGMTGPPGYPGTIGHPGMNGMIGPQGPPGEEGPSGKEGYPGMSGGFGLVGEPGEDATYCKCPGRTNAKPPPKQAEEARFPSPPKLNKVKDYEGPTPPPERPVSEQKNNAYIFPVPSKRNDESAEVETK</sequence>
<dbReference type="InterPro" id="IPR008160">
    <property type="entry name" value="Collagen"/>
</dbReference>
<keyword evidence="3" id="KW-1133">Transmembrane helix</keyword>
<feature type="region of interest" description="Disordered" evidence="2">
    <location>
        <begin position="85"/>
        <end position="342"/>
    </location>
</feature>
<reference evidence="4" key="1">
    <citation type="submission" date="2020-09" db="EMBL/GenBank/DDBJ databases">
        <authorList>
            <person name="Kikuchi T."/>
        </authorList>
    </citation>
    <scope>NUCLEOTIDE SEQUENCE</scope>
    <source>
        <strain evidence="4">SH1</strain>
    </source>
</reference>
<feature type="compositionally biased region" description="Gly residues" evidence="2">
    <location>
        <begin position="255"/>
        <end position="264"/>
    </location>
</feature>
<evidence type="ECO:0000313" key="5">
    <source>
        <dbReference type="Proteomes" id="UP000614601"/>
    </source>
</evidence>
<dbReference type="PANTHER" id="PTHR24637:SF421">
    <property type="entry name" value="CUTICLE COLLAGEN DPY-2"/>
    <property type="match status" value="1"/>
</dbReference>
<name>A0A811LNI7_9BILA</name>
<evidence type="ECO:0000313" key="4">
    <source>
        <dbReference type="EMBL" id="CAD5228656.1"/>
    </source>
</evidence>
<comment type="caution">
    <text evidence="4">The sequence shown here is derived from an EMBL/GenBank/DDBJ whole genome shotgun (WGS) entry which is preliminary data.</text>
</comment>
<evidence type="ECO:0000256" key="2">
    <source>
        <dbReference type="SAM" id="MobiDB-lite"/>
    </source>
</evidence>
<organism evidence="4 5">
    <name type="scientific">Bursaphelenchus okinawaensis</name>
    <dbReference type="NCBI Taxonomy" id="465554"/>
    <lineage>
        <taxon>Eukaryota</taxon>
        <taxon>Metazoa</taxon>
        <taxon>Ecdysozoa</taxon>
        <taxon>Nematoda</taxon>
        <taxon>Chromadorea</taxon>
        <taxon>Rhabditida</taxon>
        <taxon>Tylenchina</taxon>
        <taxon>Tylenchomorpha</taxon>
        <taxon>Aphelenchoidea</taxon>
        <taxon>Aphelenchoididae</taxon>
        <taxon>Bursaphelenchus</taxon>
    </lineage>
</organism>
<keyword evidence="1" id="KW-0677">Repeat</keyword>
<dbReference type="Pfam" id="PF01391">
    <property type="entry name" value="Collagen"/>
    <property type="match status" value="2"/>
</dbReference>
<keyword evidence="3" id="KW-0472">Membrane</keyword>
<dbReference type="PANTHER" id="PTHR24637">
    <property type="entry name" value="COLLAGEN"/>
    <property type="match status" value="1"/>
</dbReference>
<proteinExistence type="predicted"/>